<dbReference type="EMBL" id="PDKO01000016">
    <property type="protein sequence ID" value="RXJ61371.1"/>
    <property type="molecule type" value="Genomic_DNA"/>
</dbReference>
<name>A0A4Q0XZJ4_9BACT</name>
<keyword evidence="1" id="KW-1133">Transmembrane helix</keyword>
<evidence type="ECO:0000313" key="2">
    <source>
        <dbReference type="EMBL" id="RXJ61371.1"/>
    </source>
</evidence>
<keyword evidence="3" id="KW-1185">Reference proteome</keyword>
<protein>
    <recommendedName>
        <fullName evidence="4">DUF4381 domain-containing protein</fullName>
    </recommendedName>
</protein>
<proteinExistence type="predicted"/>
<sequence length="128" mass="15398">MNELKIHDIKELVDIPDFSLYIYMLLWILGCLVFFILVFIIIKLFLNRKKNKRKEYYKILKSVDLDNSKQAAYKITKYARLLSQSDREKKLCHELIEELETYKYKKEVEALSSDFKIIFGRFMDSVDV</sequence>
<dbReference type="PROSITE" id="PS51257">
    <property type="entry name" value="PROKAR_LIPOPROTEIN"/>
    <property type="match status" value="1"/>
</dbReference>
<keyword evidence="1" id="KW-0472">Membrane</keyword>
<organism evidence="2 3">
    <name type="scientific">Halarcobacter anaerophilus</name>
    <dbReference type="NCBI Taxonomy" id="877500"/>
    <lineage>
        <taxon>Bacteria</taxon>
        <taxon>Pseudomonadati</taxon>
        <taxon>Campylobacterota</taxon>
        <taxon>Epsilonproteobacteria</taxon>
        <taxon>Campylobacterales</taxon>
        <taxon>Arcobacteraceae</taxon>
        <taxon>Halarcobacter</taxon>
    </lineage>
</organism>
<keyword evidence="1" id="KW-0812">Transmembrane</keyword>
<feature type="transmembrane region" description="Helical" evidence="1">
    <location>
        <begin position="20"/>
        <end position="46"/>
    </location>
</feature>
<evidence type="ECO:0000256" key="1">
    <source>
        <dbReference type="SAM" id="Phobius"/>
    </source>
</evidence>
<evidence type="ECO:0000313" key="3">
    <source>
        <dbReference type="Proteomes" id="UP000290191"/>
    </source>
</evidence>
<dbReference type="AlphaFoldDB" id="A0A4Q0XZJ4"/>
<dbReference type="Proteomes" id="UP000290191">
    <property type="component" value="Unassembled WGS sequence"/>
</dbReference>
<evidence type="ECO:0008006" key="4">
    <source>
        <dbReference type="Google" id="ProtNLM"/>
    </source>
</evidence>
<dbReference type="RefSeq" id="WP_129082930.1">
    <property type="nucleotide sequence ID" value="NZ_CP041070.1"/>
</dbReference>
<dbReference type="OrthoDB" id="9791791at2"/>
<comment type="caution">
    <text evidence="2">The sequence shown here is derived from an EMBL/GenBank/DDBJ whole genome shotgun (WGS) entry which is preliminary data.</text>
</comment>
<reference evidence="2 3" key="1">
    <citation type="submission" date="2017-10" db="EMBL/GenBank/DDBJ databases">
        <title>Genomics of the genus Arcobacter.</title>
        <authorList>
            <person name="Perez-Cataluna A."/>
            <person name="Figueras M.J."/>
        </authorList>
    </citation>
    <scope>NUCLEOTIDE SEQUENCE [LARGE SCALE GENOMIC DNA]</scope>
    <source>
        <strain evidence="2 3">DSM 24636</strain>
    </source>
</reference>
<accession>A0A4Q0XZJ4</accession>
<dbReference type="STRING" id="877500.GCA_000935065_00946"/>
<gene>
    <name evidence="2" type="ORF">CRV06_13885</name>
</gene>